<evidence type="ECO:0000256" key="4">
    <source>
        <dbReference type="RuleBase" id="RU000383"/>
    </source>
</evidence>
<comment type="similarity">
    <text evidence="4">Belongs to the cyclin family.</text>
</comment>
<dbReference type="Gene3D" id="1.10.472.10">
    <property type="entry name" value="Cyclin-like"/>
    <property type="match status" value="2"/>
</dbReference>
<keyword evidence="1" id="KW-0132">Cell division</keyword>
<dbReference type="CDD" id="cd20537">
    <property type="entry name" value="CYCLIN_CCNO-like_rpt2"/>
    <property type="match status" value="1"/>
</dbReference>
<dbReference type="GO" id="GO:0016301">
    <property type="term" value="F:kinase activity"/>
    <property type="evidence" value="ECO:0007669"/>
    <property type="project" value="UniProtKB-KW"/>
</dbReference>
<dbReference type="InterPro" id="IPR013763">
    <property type="entry name" value="Cyclin-like_dom"/>
</dbReference>
<dbReference type="GO" id="GO:0051301">
    <property type="term" value="P:cell division"/>
    <property type="evidence" value="ECO:0007669"/>
    <property type="project" value="UniProtKB-KW"/>
</dbReference>
<dbReference type="FunFam" id="1.10.472.10:FF:000001">
    <property type="entry name" value="G2/mitotic-specific cyclin"/>
    <property type="match status" value="1"/>
</dbReference>
<keyword evidence="6" id="KW-0418">Kinase</keyword>
<name>A0A8F8KSU4_9VIRU</name>
<dbReference type="Pfam" id="PF02984">
    <property type="entry name" value="Cyclin_C"/>
    <property type="match status" value="1"/>
</dbReference>
<dbReference type="EMBL" id="MZ420154">
    <property type="protein sequence ID" value="QYA18450.1"/>
    <property type="molecule type" value="Genomic_DNA"/>
</dbReference>
<keyword evidence="3" id="KW-0131">Cell cycle</keyword>
<dbReference type="SUPFAM" id="SSF47954">
    <property type="entry name" value="Cyclin-like"/>
    <property type="match status" value="2"/>
</dbReference>
<dbReference type="InterPro" id="IPR039361">
    <property type="entry name" value="Cyclin"/>
</dbReference>
<protein>
    <submittedName>
        <fullName evidence="6">Cyclin-dependent kinase 1</fullName>
    </submittedName>
</protein>
<evidence type="ECO:0000313" key="6">
    <source>
        <dbReference type="EMBL" id="QYA18450.1"/>
    </source>
</evidence>
<gene>
    <name evidence="6" type="ORF">KOM_12_181</name>
</gene>
<evidence type="ECO:0000256" key="2">
    <source>
        <dbReference type="ARBA" id="ARBA00023127"/>
    </source>
</evidence>
<dbReference type="Pfam" id="PF00134">
    <property type="entry name" value="Cyclin_N"/>
    <property type="match status" value="1"/>
</dbReference>
<proteinExistence type="inferred from homology"/>
<evidence type="ECO:0000256" key="1">
    <source>
        <dbReference type="ARBA" id="ARBA00022618"/>
    </source>
</evidence>
<sequence length="175" mass="20538">MRTILVNWLLEVHLKFQLDTHIFLLTCHIMDLYLSRQQIPREKLQLVGVAATLIANKYEYESHCSSTNDFVDPDDMSFITARAYTREEVMEMEIHMLKVIDYRMPLPTAFDFLCCFAQPPTTSPLHQMCRYFIELCTLRPEPMYKYKPSHIAMASVFLAHKVLNLSDWVSSNRLV</sequence>
<reference evidence="6" key="1">
    <citation type="submission" date="2021-06" db="EMBL/GenBank/DDBJ databases">
        <authorList>
            <person name="Rolland C."/>
        </authorList>
    </citation>
    <scope>NUCLEOTIDE SEQUENCE</scope>
    <source>
        <strain evidence="6">347.936635</strain>
    </source>
</reference>
<dbReference type="InterPro" id="IPR004367">
    <property type="entry name" value="Cyclin_C-dom"/>
</dbReference>
<dbReference type="PANTHER" id="PTHR10177">
    <property type="entry name" value="CYCLINS"/>
    <property type="match status" value="1"/>
</dbReference>
<evidence type="ECO:0000256" key="3">
    <source>
        <dbReference type="ARBA" id="ARBA00023306"/>
    </source>
</evidence>
<keyword evidence="2 4" id="KW-0195">Cyclin</keyword>
<accession>A0A8F8KSU4</accession>
<evidence type="ECO:0000259" key="5">
    <source>
        <dbReference type="SMART" id="SM00385"/>
    </source>
</evidence>
<dbReference type="InterPro" id="IPR036915">
    <property type="entry name" value="Cyclin-like_sf"/>
</dbReference>
<keyword evidence="6" id="KW-0808">Transferase</keyword>
<dbReference type="SMART" id="SM00385">
    <property type="entry name" value="CYCLIN"/>
    <property type="match status" value="1"/>
</dbReference>
<organism evidence="6">
    <name type="scientific">Clandestinovirus</name>
    <dbReference type="NCBI Taxonomy" id="2831644"/>
    <lineage>
        <taxon>Viruses</taxon>
    </lineage>
</organism>
<feature type="domain" description="Cyclin-like" evidence="5">
    <location>
        <begin position="7"/>
        <end position="98"/>
    </location>
</feature>
<dbReference type="InterPro" id="IPR006671">
    <property type="entry name" value="Cyclin_N"/>
</dbReference>